<feature type="transmembrane region" description="Helical" evidence="1">
    <location>
        <begin position="12"/>
        <end position="37"/>
    </location>
</feature>
<proteinExistence type="predicted"/>
<keyword evidence="1" id="KW-0812">Transmembrane</keyword>
<dbReference type="EMBL" id="QBML01000003">
    <property type="protein sequence ID" value="PZO44208.1"/>
    <property type="molecule type" value="Genomic_DNA"/>
</dbReference>
<organism evidence="2 3">
    <name type="scientific">Pseudanabaena frigida</name>
    <dbReference type="NCBI Taxonomy" id="945775"/>
    <lineage>
        <taxon>Bacteria</taxon>
        <taxon>Bacillati</taxon>
        <taxon>Cyanobacteriota</taxon>
        <taxon>Cyanophyceae</taxon>
        <taxon>Pseudanabaenales</taxon>
        <taxon>Pseudanabaenaceae</taxon>
        <taxon>Pseudanabaena</taxon>
    </lineage>
</organism>
<keyword evidence="1" id="KW-1133">Transmembrane helix</keyword>
<evidence type="ECO:0000256" key="1">
    <source>
        <dbReference type="SAM" id="Phobius"/>
    </source>
</evidence>
<dbReference type="Proteomes" id="UP000249467">
    <property type="component" value="Unassembled WGS sequence"/>
</dbReference>
<reference evidence="2 3" key="2">
    <citation type="submission" date="2018-06" db="EMBL/GenBank/DDBJ databases">
        <title>Metagenomic assembly of (sub)arctic Cyanobacteria and their associated microbiome from non-axenic cultures.</title>
        <authorList>
            <person name="Baurain D."/>
        </authorList>
    </citation>
    <scope>NUCLEOTIDE SEQUENCE [LARGE SCALE GENOMIC DNA]</scope>
    <source>
        <strain evidence="2">ULC066bin1</strain>
    </source>
</reference>
<evidence type="ECO:0000313" key="3">
    <source>
        <dbReference type="Proteomes" id="UP000249467"/>
    </source>
</evidence>
<feature type="transmembrane region" description="Helical" evidence="1">
    <location>
        <begin position="84"/>
        <end position="107"/>
    </location>
</feature>
<comment type="caution">
    <text evidence="2">The sequence shown here is derived from an EMBL/GenBank/DDBJ whole genome shotgun (WGS) entry which is preliminary data.</text>
</comment>
<gene>
    <name evidence="2" type="ORF">DCF19_03135</name>
</gene>
<accession>A0A2W4YML2</accession>
<dbReference type="AlphaFoldDB" id="A0A2W4YML2"/>
<keyword evidence="1" id="KW-0472">Membrane</keyword>
<protein>
    <submittedName>
        <fullName evidence="2">Uncharacterized protein</fullName>
    </submittedName>
</protein>
<reference evidence="2 3" key="1">
    <citation type="submission" date="2018-04" db="EMBL/GenBank/DDBJ databases">
        <authorList>
            <person name="Go L.Y."/>
            <person name="Mitchell J.A."/>
        </authorList>
    </citation>
    <scope>NUCLEOTIDE SEQUENCE [LARGE SCALE GENOMIC DNA]</scope>
    <source>
        <strain evidence="2">ULC066bin1</strain>
    </source>
</reference>
<evidence type="ECO:0000313" key="2">
    <source>
        <dbReference type="EMBL" id="PZO44208.1"/>
    </source>
</evidence>
<sequence>MKTSTLKILALTINLLGIPATLLTGIFAVEAPIILIYASNGRASFWAIAALGFCFVLLPILLIGAEISGWQNFKQRKYIDSISAYKWVLADLLIMLFLAVAMSAGWVNK</sequence>
<name>A0A2W4YML2_9CYAN</name>
<feature type="transmembrane region" description="Helical" evidence="1">
    <location>
        <begin position="43"/>
        <end position="63"/>
    </location>
</feature>